<dbReference type="CDD" id="cd06262">
    <property type="entry name" value="metallo-hydrolase-like_MBL-fold"/>
    <property type="match status" value="1"/>
</dbReference>
<dbReference type="InterPro" id="IPR001279">
    <property type="entry name" value="Metallo-B-lactamas"/>
</dbReference>
<evidence type="ECO:0000313" key="7">
    <source>
        <dbReference type="EMBL" id="ESP88240.1"/>
    </source>
</evidence>
<dbReference type="Pfam" id="PF00753">
    <property type="entry name" value="Lactamase_B"/>
    <property type="match status" value="2"/>
</dbReference>
<evidence type="ECO:0000259" key="6">
    <source>
        <dbReference type="SMART" id="SM00849"/>
    </source>
</evidence>
<evidence type="ECO:0000256" key="3">
    <source>
        <dbReference type="ARBA" id="ARBA00022801"/>
    </source>
</evidence>
<keyword evidence="8" id="KW-1185">Reference proteome</keyword>
<dbReference type="PANTHER" id="PTHR46233">
    <property type="entry name" value="HYDROXYACYLGLUTATHIONE HYDROLASE GLOC"/>
    <property type="match status" value="1"/>
</dbReference>
<evidence type="ECO:0000256" key="2">
    <source>
        <dbReference type="ARBA" id="ARBA00022723"/>
    </source>
</evidence>
<feature type="domain" description="Metallo-beta-lactamase" evidence="6">
    <location>
        <begin position="20"/>
        <end position="192"/>
    </location>
</feature>
<evidence type="ECO:0000256" key="4">
    <source>
        <dbReference type="ARBA" id="ARBA00022833"/>
    </source>
</evidence>
<reference evidence="7 8" key="1">
    <citation type="journal article" date="2013" name="Genome Announc.">
        <title>Draft Genome Sequence of 'Candidatus Halobonum tyrrellensis' Strain G22, Isolated from the Hypersaline Waters of Lake Tyrrell, Australia.</title>
        <authorList>
            <person name="Ugalde J.A."/>
            <person name="Narasingarao P."/>
            <person name="Kuo S."/>
            <person name="Podell S."/>
            <person name="Allen E.E."/>
        </authorList>
    </citation>
    <scope>NUCLEOTIDE SEQUENCE [LARGE SCALE GENOMIC DNA]</scope>
    <source>
        <strain evidence="7 8">G22</strain>
    </source>
</reference>
<keyword evidence="4" id="KW-0862">Zinc</keyword>
<gene>
    <name evidence="7" type="ORF">K933_10038</name>
</gene>
<dbReference type="SMART" id="SM00849">
    <property type="entry name" value="Lactamase_B"/>
    <property type="match status" value="1"/>
</dbReference>
<sequence>MEPKRPVVIRNLAAGVEAFTSNAFLVAGPPRADAPATTDDGDAGRRTLVDTGANFDVVAAVREHVSDLDAVVLTHTHSDHVENVDAVREAFGVETVGFDASTPLVDEQLPDGGTVRMGTADYEALHTPGHKDDHLCLYAPDAGVLFAGDLVFGGGGFGRTDLPEGDRGTLIDSIDRVRARVGEDLRELHAGHGASATADPLRDVETAARAARTR</sequence>
<comment type="cofactor">
    <cofactor evidence="1">
        <name>Zn(2+)</name>
        <dbReference type="ChEBI" id="CHEBI:29105"/>
    </cofactor>
</comment>
<keyword evidence="2" id="KW-0479">Metal-binding</keyword>
<dbReference type="STRING" id="1324957.K933_10038"/>
<feature type="region of interest" description="Disordered" evidence="5">
    <location>
        <begin position="190"/>
        <end position="214"/>
    </location>
</feature>
<evidence type="ECO:0000256" key="1">
    <source>
        <dbReference type="ARBA" id="ARBA00001947"/>
    </source>
</evidence>
<comment type="caution">
    <text evidence="7">The sequence shown here is derived from an EMBL/GenBank/DDBJ whole genome shotgun (WGS) entry which is preliminary data.</text>
</comment>
<proteinExistence type="predicted"/>
<dbReference type="InterPro" id="IPR051453">
    <property type="entry name" value="MBL_Glyoxalase_II"/>
</dbReference>
<accession>V4HC09</accession>
<dbReference type="Gene3D" id="3.60.15.10">
    <property type="entry name" value="Ribonuclease Z/Hydroxyacylglutathione hydrolase-like"/>
    <property type="match status" value="1"/>
</dbReference>
<dbReference type="PATRIC" id="fig|1324957.4.peg.2039"/>
<keyword evidence="3 7" id="KW-0378">Hydrolase</keyword>
<dbReference type="AlphaFoldDB" id="V4HC09"/>
<name>V4HC09_9EURY</name>
<evidence type="ECO:0000256" key="5">
    <source>
        <dbReference type="SAM" id="MobiDB-lite"/>
    </source>
</evidence>
<organism evidence="7 8">
    <name type="scientific">Candidatus Halobonum tyrrellensis G22</name>
    <dbReference type="NCBI Taxonomy" id="1324957"/>
    <lineage>
        <taxon>Archaea</taxon>
        <taxon>Methanobacteriati</taxon>
        <taxon>Methanobacteriota</taxon>
        <taxon>Stenosarchaea group</taxon>
        <taxon>Halobacteria</taxon>
        <taxon>Halobacteriales</taxon>
        <taxon>Haloferacaceae</taxon>
        <taxon>Candidatus Halobonum</taxon>
    </lineage>
</organism>
<dbReference type="GO" id="GO:0046872">
    <property type="term" value="F:metal ion binding"/>
    <property type="evidence" value="ECO:0007669"/>
    <property type="project" value="UniProtKB-KW"/>
</dbReference>
<dbReference type="InterPro" id="IPR036866">
    <property type="entry name" value="RibonucZ/Hydroxyglut_hydro"/>
</dbReference>
<dbReference type="SUPFAM" id="SSF56281">
    <property type="entry name" value="Metallo-hydrolase/oxidoreductase"/>
    <property type="match status" value="1"/>
</dbReference>
<evidence type="ECO:0000313" key="8">
    <source>
        <dbReference type="Proteomes" id="UP000017840"/>
    </source>
</evidence>
<protein>
    <submittedName>
        <fullName evidence="7">Zn-dependent hydrolase, glyoxylase</fullName>
    </submittedName>
</protein>
<dbReference type="Proteomes" id="UP000017840">
    <property type="component" value="Unassembled WGS sequence"/>
</dbReference>
<dbReference type="PANTHER" id="PTHR46233:SF3">
    <property type="entry name" value="HYDROXYACYLGLUTATHIONE HYDROLASE GLOC"/>
    <property type="match status" value="1"/>
</dbReference>
<dbReference type="eggNOG" id="arCOG00504">
    <property type="taxonomic scope" value="Archaea"/>
</dbReference>
<dbReference type="EMBL" id="ASGZ01000031">
    <property type="protein sequence ID" value="ESP88240.1"/>
    <property type="molecule type" value="Genomic_DNA"/>
</dbReference>
<dbReference type="GO" id="GO:0016787">
    <property type="term" value="F:hydrolase activity"/>
    <property type="evidence" value="ECO:0007669"/>
    <property type="project" value="UniProtKB-KW"/>
</dbReference>